<dbReference type="Gene3D" id="6.10.10.10">
    <property type="entry name" value="Flagellar export chaperone, C-terminal domain"/>
    <property type="match status" value="1"/>
</dbReference>
<keyword evidence="7" id="KW-1185">Reference proteome</keyword>
<sequence>MAQYINTNIASLNAQRNLNTSQNSLTTALQRLSSGLRINSAKDDAAGLAIAARFTSQINGVNQAARNANDAISLAQTAEGDLGQVTVNLQRIRELSVQAANASNSASDRAALNNEASQLIAEIDRVAGTSAFNGVKLLDGTFTAQTFQVGANAGETIAITSISSARSNSLGVGSGSSYSTTLNALTATTSTALTTGGLVINGINVGASSSDGVSSSEATSSAIAKAAAINAVQGSTNVTATVDATSLAVTATAVGADTVGAAINGVLLGTAGAVALSANATVAASEMAAAINAVSAQTGVTATASGAVYTLAAADGRNIQVAVTTTGDSGLSAAVTHSSINLSSSSSAGITLGGTQTAAIGGAIGLTAATATVGAGVSSLDLTTAAGATAALSIIDAALSTVNTSRASLGAYQNRFASAVTSLQTTGENLSASRSRIEDADFAQETAALTRGQILQQAGTAILAQANSLPAGVLALLRG</sequence>
<dbReference type="InterPro" id="IPR001492">
    <property type="entry name" value="Flagellin"/>
</dbReference>
<evidence type="ECO:0000256" key="2">
    <source>
        <dbReference type="ARBA" id="ARBA00023143"/>
    </source>
</evidence>
<evidence type="ECO:0000256" key="1">
    <source>
        <dbReference type="ARBA" id="ARBA00005709"/>
    </source>
</evidence>
<dbReference type="Pfam" id="PF00669">
    <property type="entry name" value="Flagellin_N"/>
    <property type="match status" value="1"/>
</dbReference>
<dbReference type="Gene3D" id="2.170.280.10">
    <property type="entry name" value="f41 fragment of flagellin, middle domain"/>
    <property type="match status" value="1"/>
</dbReference>
<keyword evidence="6" id="KW-0969">Cilium</keyword>
<dbReference type="InterPro" id="IPR042187">
    <property type="entry name" value="Flagellin_C_sub2"/>
</dbReference>
<dbReference type="AlphaFoldDB" id="A0A1A8XL52"/>
<feature type="domain" description="Flagellin C-terminal" evidence="5">
    <location>
        <begin position="392"/>
        <end position="477"/>
    </location>
</feature>
<evidence type="ECO:0000313" key="7">
    <source>
        <dbReference type="Proteomes" id="UP000199600"/>
    </source>
</evidence>
<comment type="function">
    <text evidence="3">Flagellin is the subunit protein which polymerizes to form the filaments of bacterial flagella.</text>
</comment>
<dbReference type="Gene3D" id="1.20.1330.10">
    <property type="entry name" value="f41 fragment of flagellin, N-terminal domain"/>
    <property type="match status" value="1"/>
</dbReference>
<dbReference type="PRINTS" id="PR00207">
    <property type="entry name" value="FLAGELLIN"/>
</dbReference>
<reference evidence="6 7" key="1">
    <citation type="submission" date="2016-06" db="EMBL/GenBank/DDBJ databases">
        <authorList>
            <person name="Kjaerup R.B."/>
            <person name="Dalgaard T.S."/>
            <person name="Juul-Madsen H.R."/>
        </authorList>
    </citation>
    <scope>NUCLEOTIDE SEQUENCE [LARGE SCALE GENOMIC DNA]</scope>
    <source>
        <strain evidence="6">2</strain>
    </source>
</reference>
<dbReference type="Proteomes" id="UP000199600">
    <property type="component" value="Unassembled WGS sequence"/>
</dbReference>
<name>A0A1A8XL52_9RHOO</name>
<dbReference type="InterPro" id="IPR046358">
    <property type="entry name" value="Flagellin_C"/>
</dbReference>
<evidence type="ECO:0000256" key="3">
    <source>
        <dbReference type="RuleBase" id="RU362073"/>
    </source>
</evidence>
<dbReference type="GO" id="GO:0005576">
    <property type="term" value="C:extracellular region"/>
    <property type="evidence" value="ECO:0007669"/>
    <property type="project" value="UniProtKB-SubCell"/>
</dbReference>
<dbReference type="GO" id="GO:0009288">
    <property type="term" value="C:bacterial-type flagellum"/>
    <property type="evidence" value="ECO:0007669"/>
    <property type="project" value="UniProtKB-SubCell"/>
</dbReference>
<keyword evidence="6" id="KW-0966">Cell projection</keyword>
<protein>
    <recommendedName>
        <fullName evidence="3">Flagellin</fullName>
    </recommendedName>
</protein>
<dbReference type="SUPFAM" id="SSF64518">
    <property type="entry name" value="Phase 1 flagellin"/>
    <property type="match status" value="1"/>
</dbReference>
<keyword evidence="6" id="KW-0282">Flagellum</keyword>
<dbReference type="GO" id="GO:0005198">
    <property type="term" value="F:structural molecule activity"/>
    <property type="evidence" value="ECO:0007669"/>
    <property type="project" value="UniProtKB-UniRule"/>
</dbReference>
<dbReference type="PANTHER" id="PTHR42792">
    <property type="entry name" value="FLAGELLIN"/>
    <property type="match status" value="1"/>
</dbReference>
<evidence type="ECO:0000259" key="5">
    <source>
        <dbReference type="Pfam" id="PF00700"/>
    </source>
</evidence>
<dbReference type="Pfam" id="PF00700">
    <property type="entry name" value="Flagellin_C"/>
    <property type="match status" value="1"/>
</dbReference>
<accession>A0A1A8XL52</accession>
<organism evidence="6 7">
    <name type="scientific">Candidatus Propionivibrio aalborgensis</name>
    <dbReference type="NCBI Taxonomy" id="1860101"/>
    <lineage>
        <taxon>Bacteria</taxon>
        <taxon>Pseudomonadati</taxon>
        <taxon>Pseudomonadota</taxon>
        <taxon>Betaproteobacteria</taxon>
        <taxon>Rhodocyclales</taxon>
        <taxon>Rhodocyclaceae</taxon>
        <taxon>Propionivibrio</taxon>
    </lineage>
</organism>
<gene>
    <name evidence="6" type="primary">fla</name>
    <name evidence="6" type="ORF">PROAA_1340006</name>
</gene>
<comment type="similarity">
    <text evidence="1 3">Belongs to the bacterial flagellin family.</text>
</comment>
<dbReference type="RefSeq" id="WP_186409898.1">
    <property type="nucleotide sequence ID" value="NZ_FLQY01000040.1"/>
</dbReference>
<keyword evidence="2 3" id="KW-0975">Bacterial flagellum</keyword>
<feature type="domain" description="Flagellin N-terminal" evidence="4">
    <location>
        <begin position="5"/>
        <end position="143"/>
    </location>
</feature>
<dbReference type="Gene3D" id="6.10.280.190">
    <property type="match status" value="1"/>
</dbReference>
<comment type="subcellular location">
    <subcellularLocation>
        <location evidence="3">Secreted</location>
    </subcellularLocation>
    <subcellularLocation>
        <location evidence="3">Bacterial flagellum</location>
    </subcellularLocation>
</comment>
<evidence type="ECO:0000313" key="6">
    <source>
        <dbReference type="EMBL" id="SBT04678.1"/>
    </source>
</evidence>
<dbReference type="PANTHER" id="PTHR42792:SF2">
    <property type="entry name" value="FLAGELLIN"/>
    <property type="match status" value="1"/>
</dbReference>
<keyword evidence="3" id="KW-0964">Secreted</keyword>
<proteinExistence type="inferred from homology"/>
<evidence type="ECO:0000259" key="4">
    <source>
        <dbReference type="Pfam" id="PF00669"/>
    </source>
</evidence>
<dbReference type="InterPro" id="IPR001029">
    <property type="entry name" value="Flagellin_N"/>
</dbReference>
<dbReference type="Gene3D" id="2.30.220.10">
    <property type="entry name" value="f41 fragment of flagellin, C-terminal domain"/>
    <property type="match status" value="1"/>
</dbReference>
<dbReference type="EMBL" id="FLQY01000040">
    <property type="protein sequence ID" value="SBT04678.1"/>
    <property type="molecule type" value="Genomic_DNA"/>
</dbReference>